<gene>
    <name evidence="2" type="ORF">B0T16DRAFT_412697</name>
</gene>
<comment type="caution">
    <text evidence="2">The sequence shown here is derived from an EMBL/GenBank/DDBJ whole genome shotgun (WGS) entry which is preliminary data.</text>
</comment>
<evidence type="ECO:0008006" key="4">
    <source>
        <dbReference type="Google" id="ProtNLM"/>
    </source>
</evidence>
<feature type="compositionally biased region" description="Low complexity" evidence="1">
    <location>
        <begin position="110"/>
        <end position="123"/>
    </location>
</feature>
<dbReference type="SUPFAM" id="SSF54928">
    <property type="entry name" value="RNA-binding domain, RBD"/>
    <property type="match status" value="1"/>
</dbReference>
<dbReference type="InterPro" id="IPR035979">
    <property type="entry name" value="RBD_domain_sf"/>
</dbReference>
<accession>A0AA39Y555</accession>
<feature type="region of interest" description="Disordered" evidence="1">
    <location>
        <begin position="95"/>
        <end position="158"/>
    </location>
</feature>
<feature type="compositionally biased region" description="Polar residues" evidence="1">
    <location>
        <begin position="73"/>
        <end position="82"/>
    </location>
</feature>
<dbReference type="GO" id="GO:0003676">
    <property type="term" value="F:nucleic acid binding"/>
    <property type="evidence" value="ECO:0007669"/>
    <property type="project" value="InterPro"/>
</dbReference>
<dbReference type="CDD" id="cd12261">
    <property type="entry name" value="RRM1_3_MRN1"/>
    <property type="match status" value="1"/>
</dbReference>
<feature type="region of interest" description="Disordered" evidence="1">
    <location>
        <begin position="45"/>
        <end position="82"/>
    </location>
</feature>
<reference evidence="2" key="1">
    <citation type="submission" date="2023-06" db="EMBL/GenBank/DDBJ databases">
        <title>Genome-scale phylogeny and comparative genomics of the fungal order Sordariales.</title>
        <authorList>
            <consortium name="Lawrence Berkeley National Laboratory"/>
            <person name="Hensen N."/>
            <person name="Bonometti L."/>
            <person name="Westerberg I."/>
            <person name="Brannstrom I.O."/>
            <person name="Guillou S."/>
            <person name="Cros-Aarteil S."/>
            <person name="Calhoun S."/>
            <person name="Haridas S."/>
            <person name="Kuo A."/>
            <person name="Mondo S."/>
            <person name="Pangilinan J."/>
            <person name="Riley R."/>
            <person name="Labutti K."/>
            <person name="Andreopoulos B."/>
            <person name="Lipzen A."/>
            <person name="Chen C."/>
            <person name="Yanf M."/>
            <person name="Daum C."/>
            <person name="Ng V."/>
            <person name="Clum A."/>
            <person name="Steindorff A."/>
            <person name="Ohm R."/>
            <person name="Martin F."/>
            <person name="Silar P."/>
            <person name="Natvig D."/>
            <person name="Lalanne C."/>
            <person name="Gautier V."/>
            <person name="Ament-Velasquez S.L."/>
            <person name="Kruys A."/>
            <person name="Hutchinson M.I."/>
            <person name="Powell A.J."/>
            <person name="Barry K."/>
            <person name="Miller A.N."/>
            <person name="Grigoriev I.V."/>
            <person name="Debuchy R."/>
            <person name="Gladieux P."/>
            <person name="Thoren M.H."/>
            <person name="Johannesson H."/>
        </authorList>
    </citation>
    <scope>NUCLEOTIDE SEQUENCE</scope>
    <source>
        <strain evidence="2">SMH2532-1</strain>
    </source>
</reference>
<sequence length="382" mass="41582">MDHESDSTILAGQVYPWCANLAAENLRRNLVRGGVGDDTIALLSQDDQTMQESNGTATPSGAETITEDGGASLRTTTPRPQSTYVAQSNAATYGQLNGRENGAGHHHSHSAGAGAGNSWADASGDAEDDVSYGDASPASGVVGANYTKPQPNRPQFDRESTRTVLLMNLPEGTTHADITNAVRGGMLLDVFLRTNERSAAVSFLYAAEARGFFDHVRKHDLYIKNKRIEIKWSDRQFTLPGHVASHIGKGASRNLVVHRYDGRHTEESVREDLDHIHNLVVVGVEFSNGSCHIKLNSVHNALYAKNCMMSRLKYKGTKIEWDVDECAQPYAPVAPKPRREVSQPKKAPAAANRFQLLNIDSDDDEDEITSTFQAKKSVGITA</sequence>
<dbReference type="InterPro" id="IPR012677">
    <property type="entry name" value="Nucleotide-bd_a/b_plait_sf"/>
</dbReference>
<feature type="region of interest" description="Disordered" evidence="1">
    <location>
        <begin position="334"/>
        <end position="354"/>
    </location>
</feature>
<organism evidence="2 3">
    <name type="scientific">Cercophora newfieldiana</name>
    <dbReference type="NCBI Taxonomy" id="92897"/>
    <lineage>
        <taxon>Eukaryota</taxon>
        <taxon>Fungi</taxon>
        <taxon>Dikarya</taxon>
        <taxon>Ascomycota</taxon>
        <taxon>Pezizomycotina</taxon>
        <taxon>Sordariomycetes</taxon>
        <taxon>Sordariomycetidae</taxon>
        <taxon>Sordariales</taxon>
        <taxon>Lasiosphaeriaceae</taxon>
        <taxon>Cercophora</taxon>
    </lineage>
</organism>
<evidence type="ECO:0000313" key="3">
    <source>
        <dbReference type="Proteomes" id="UP001174936"/>
    </source>
</evidence>
<dbReference type="Proteomes" id="UP001174936">
    <property type="component" value="Unassembled WGS sequence"/>
</dbReference>
<evidence type="ECO:0000256" key="1">
    <source>
        <dbReference type="SAM" id="MobiDB-lite"/>
    </source>
</evidence>
<keyword evidence="3" id="KW-1185">Reference proteome</keyword>
<proteinExistence type="predicted"/>
<protein>
    <recommendedName>
        <fullName evidence="4">RRM domain-containing protein</fullName>
    </recommendedName>
</protein>
<evidence type="ECO:0000313" key="2">
    <source>
        <dbReference type="EMBL" id="KAK0646128.1"/>
    </source>
</evidence>
<name>A0AA39Y555_9PEZI</name>
<feature type="compositionally biased region" description="Polar residues" evidence="1">
    <location>
        <begin position="45"/>
        <end position="63"/>
    </location>
</feature>
<dbReference type="Gene3D" id="3.30.70.330">
    <property type="match status" value="1"/>
</dbReference>
<dbReference type="AlphaFoldDB" id="A0AA39Y555"/>
<dbReference type="EMBL" id="JAULSV010000004">
    <property type="protein sequence ID" value="KAK0646128.1"/>
    <property type="molecule type" value="Genomic_DNA"/>
</dbReference>